<name>A0ABT9YR39_9STRE</name>
<reference evidence="3 4" key="1">
    <citation type="submission" date="2023-07" db="EMBL/GenBank/DDBJ databases">
        <title>Genomic Encyclopedia of Type Strains, Phase IV (KMG-IV): sequencing the most valuable type-strain genomes for metagenomic binning, comparative biology and taxonomic classification.</title>
        <authorList>
            <person name="Goeker M."/>
        </authorList>
    </citation>
    <scope>NUCLEOTIDE SEQUENCE [LARGE SCALE GENOMIC DNA]</scope>
    <source>
        <strain evidence="3 4">DSM 105143</strain>
    </source>
</reference>
<evidence type="ECO:0000256" key="1">
    <source>
        <dbReference type="SAM" id="MobiDB-lite"/>
    </source>
</evidence>
<gene>
    <name evidence="3" type="ORF">J2S23_000914</name>
</gene>
<proteinExistence type="predicted"/>
<sequence length="107" mass="11531">MKLMNSGNRLSNRSRISALLLALMLLLLTGCSSTGPAETGALTESGSAEETTLPTAKEPASENEASEPYSTKSSLPEGTDRMFYAHVNGKVLKILRRPGPHIRAFRK</sequence>
<evidence type="ECO:0000256" key="2">
    <source>
        <dbReference type="SAM" id="SignalP"/>
    </source>
</evidence>
<dbReference type="Proteomes" id="UP001223079">
    <property type="component" value="Unassembled WGS sequence"/>
</dbReference>
<keyword evidence="3" id="KW-0449">Lipoprotein</keyword>
<evidence type="ECO:0000313" key="4">
    <source>
        <dbReference type="Proteomes" id="UP001223079"/>
    </source>
</evidence>
<dbReference type="EMBL" id="JAUSTM010000007">
    <property type="protein sequence ID" value="MDQ0222362.1"/>
    <property type="molecule type" value="Genomic_DNA"/>
</dbReference>
<comment type="caution">
    <text evidence="3">The sequence shown here is derived from an EMBL/GenBank/DDBJ whole genome shotgun (WGS) entry which is preliminary data.</text>
</comment>
<organism evidence="3 4">
    <name type="scientific">Streptococcus moroccensis</name>
    <dbReference type="NCBI Taxonomy" id="1451356"/>
    <lineage>
        <taxon>Bacteria</taxon>
        <taxon>Bacillati</taxon>
        <taxon>Bacillota</taxon>
        <taxon>Bacilli</taxon>
        <taxon>Lactobacillales</taxon>
        <taxon>Streptococcaceae</taxon>
        <taxon>Streptococcus</taxon>
    </lineage>
</organism>
<feature type="region of interest" description="Disordered" evidence="1">
    <location>
        <begin position="36"/>
        <end position="77"/>
    </location>
</feature>
<feature type="compositionally biased region" description="Polar residues" evidence="1">
    <location>
        <begin position="36"/>
        <end position="54"/>
    </location>
</feature>
<keyword evidence="4" id="KW-1185">Reference proteome</keyword>
<feature type="chain" id="PRO_5047453796" evidence="2">
    <location>
        <begin position="38"/>
        <end position="107"/>
    </location>
</feature>
<keyword evidence="2" id="KW-0732">Signal</keyword>
<feature type="signal peptide" evidence="2">
    <location>
        <begin position="1"/>
        <end position="37"/>
    </location>
</feature>
<dbReference type="PROSITE" id="PS51257">
    <property type="entry name" value="PROKAR_LIPOPROTEIN"/>
    <property type="match status" value="1"/>
</dbReference>
<protein>
    <submittedName>
        <fullName evidence="3">Small lipoprotein YifL</fullName>
    </submittedName>
</protein>
<accession>A0ABT9YR39</accession>
<evidence type="ECO:0000313" key="3">
    <source>
        <dbReference type="EMBL" id="MDQ0222362.1"/>
    </source>
</evidence>